<evidence type="ECO:0000313" key="2">
    <source>
        <dbReference type="Proteomes" id="UP000177506"/>
    </source>
</evidence>
<accession>A0A1G1SZV7</accession>
<comment type="caution">
    <text evidence="1">The sequence shown here is derived from an EMBL/GenBank/DDBJ whole genome shotgun (WGS) entry which is preliminary data.</text>
</comment>
<organism evidence="1 2">
    <name type="scientific">Hymenobacter coccineus</name>
    <dbReference type="NCBI Taxonomy" id="1908235"/>
    <lineage>
        <taxon>Bacteria</taxon>
        <taxon>Pseudomonadati</taxon>
        <taxon>Bacteroidota</taxon>
        <taxon>Cytophagia</taxon>
        <taxon>Cytophagales</taxon>
        <taxon>Hymenobacteraceae</taxon>
        <taxon>Hymenobacter</taxon>
    </lineage>
</organism>
<dbReference type="AlphaFoldDB" id="A0A1G1SZV7"/>
<evidence type="ECO:0000313" key="1">
    <source>
        <dbReference type="EMBL" id="OGX84160.1"/>
    </source>
</evidence>
<dbReference type="EMBL" id="MDZA01000408">
    <property type="protein sequence ID" value="OGX84160.1"/>
    <property type="molecule type" value="Genomic_DNA"/>
</dbReference>
<keyword evidence="2" id="KW-1185">Reference proteome</keyword>
<proteinExistence type="predicted"/>
<reference evidence="1 2" key="1">
    <citation type="submission" date="2016-08" db="EMBL/GenBank/DDBJ databases">
        <title>Hymenobacter coccineus sp. nov., Hymenobacter lapidarius sp. nov. and Hymenobacter glacialis sp. nov., isolated from Antarctic soil.</title>
        <authorList>
            <person name="Sedlacek I."/>
            <person name="Kralova S."/>
            <person name="Kyrova K."/>
            <person name="Maslanova I."/>
            <person name="Stankova E."/>
            <person name="Vrbovska V."/>
            <person name="Nemec M."/>
            <person name="Bartak M."/>
            <person name="Svec P."/>
            <person name="Busse H.-J."/>
            <person name="Pantucek R."/>
        </authorList>
    </citation>
    <scope>NUCLEOTIDE SEQUENCE [LARGE SCALE GENOMIC DNA]</scope>
    <source>
        <strain evidence="1 2">CCM 8649</strain>
    </source>
</reference>
<gene>
    <name evidence="1" type="ORF">BEN49_11630</name>
</gene>
<dbReference type="RefSeq" id="WP_070745982.1">
    <property type="nucleotide sequence ID" value="NZ_MDZA01000408.1"/>
</dbReference>
<protein>
    <submittedName>
        <fullName evidence="1">Uncharacterized protein</fullName>
    </submittedName>
</protein>
<dbReference type="Proteomes" id="UP000177506">
    <property type="component" value="Unassembled WGS sequence"/>
</dbReference>
<sequence length="64" mass="6892">MSLPVIYGQVSELYRSMGLERAPQEADMTIHALAGLQGPGLVKSPAFRTNYFAFLFITAGGGIM</sequence>
<name>A0A1G1SZV7_9BACT</name>